<dbReference type="Proteomes" id="UP000224974">
    <property type="component" value="Unassembled WGS sequence"/>
</dbReference>
<dbReference type="InterPro" id="IPR007845">
    <property type="entry name" value="HemS/ChuX_dom"/>
</dbReference>
<name>A0A2C6DJ41_9GAMM</name>
<feature type="domain" description="Haemin-degrading HemS/ChuX" evidence="1">
    <location>
        <begin position="207"/>
        <end position="339"/>
    </location>
</feature>
<protein>
    <submittedName>
        <fullName evidence="2">Hemin-degrading factor</fullName>
    </submittedName>
</protein>
<dbReference type="InterPro" id="IPR053733">
    <property type="entry name" value="Heme_Transport_Util_sf"/>
</dbReference>
<dbReference type="Pfam" id="PF05171">
    <property type="entry name" value="HemS"/>
    <property type="match status" value="2"/>
</dbReference>
<feature type="domain" description="Haemin-degrading HemS/ChuX" evidence="1">
    <location>
        <begin position="29"/>
        <end position="155"/>
    </location>
</feature>
<dbReference type="CDD" id="cd16831">
    <property type="entry name" value="HemS-like_C"/>
    <property type="match status" value="1"/>
</dbReference>
<dbReference type="Gene3D" id="3.40.1570.10">
    <property type="entry name" value="HemS/ChuS/ChuX like domains"/>
    <property type="match status" value="2"/>
</dbReference>
<dbReference type="STRING" id="1111728.GCA_000427805_02035"/>
<reference evidence="3" key="1">
    <citation type="submission" date="2017-09" db="EMBL/GenBank/DDBJ databases">
        <title>FDA dAtabase for Regulatory Grade micrObial Sequences (FDA-ARGOS): Supporting development and validation of Infectious Disease Dx tests.</title>
        <authorList>
            <person name="Minogue T."/>
            <person name="Wolcott M."/>
            <person name="Wasieloski L."/>
            <person name="Aguilar W."/>
            <person name="Moore D."/>
            <person name="Tallon L."/>
            <person name="Sadzewicz L."/>
            <person name="Ott S."/>
            <person name="Zhao X."/>
            <person name="Nagaraj S."/>
            <person name="Vavikolanu K."/>
            <person name="Aluvathingal J."/>
            <person name="Nadendla S."/>
            <person name="Sichtig H."/>
        </authorList>
    </citation>
    <scope>NUCLEOTIDE SEQUENCE [LARGE SCALE GENOMIC DNA]</scope>
    <source>
        <strain evidence="3">FDAARGOS_387</strain>
    </source>
</reference>
<accession>A0A2C6DJ41</accession>
<gene>
    <name evidence="2" type="ORF">CRN84_03480</name>
</gene>
<evidence type="ECO:0000259" key="1">
    <source>
        <dbReference type="Pfam" id="PF05171"/>
    </source>
</evidence>
<dbReference type="OrthoDB" id="316630at2"/>
<dbReference type="EMBL" id="PDDX01000001">
    <property type="protein sequence ID" value="PHI28455.1"/>
    <property type="molecule type" value="Genomic_DNA"/>
</dbReference>
<dbReference type="CDD" id="cd16830">
    <property type="entry name" value="HemS-like_N"/>
    <property type="match status" value="1"/>
</dbReference>
<dbReference type="RefSeq" id="WP_029094766.1">
    <property type="nucleotide sequence ID" value="NZ_PDDX01000001.1"/>
</dbReference>
<evidence type="ECO:0000313" key="3">
    <source>
        <dbReference type="Proteomes" id="UP000224974"/>
    </source>
</evidence>
<keyword evidence="3" id="KW-1185">Reference proteome</keyword>
<evidence type="ECO:0000313" key="2">
    <source>
        <dbReference type="EMBL" id="PHI28455.1"/>
    </source>
</evidence>
<dbReference type="SUPFAM" id="SSF144064">
    <property type="entry name" value="Heme iron utilization protein-like"/>
    <property type="match status" value="1"/>
</dbReference>
<dbReference type="AlphaFoldDB" id="A0A2C6DJ41"/>
<proteinExistence type="predicted"/>
<sequence length="347" mass="39940">MTTSLYQNYLQAKQQHPEKYARDLAKVLNISEAELLHARVGQDAVRLNGDIRALLAALENVAETKAITRNEHAVHEHLGSYQNQHLSGHAGLILNPYDLDLRLFLNQWHSAFALTEESKRGTRYSIQFFDGYGDAVHKVYNTDNTNMDEWHKVVTLFTQQDNPALELSVNNPAESSEENVIDSKAIDSEWRAMTDVHQFFNLLRKHGITRQQAFHAVDGDLAQRVDNQALRQLLQMAKNDQNEIMVFVGNRGCVQIFTGKIEKIMPHEEWLNIFNKKFVLHLIETDIVESWITRKPTKDGHVTSLELFSHDGTQIAQLYGQRTEGQPEQQKWRDQIETLLQQQMVFA</sequence>
<comment type="caution">
    <text evidence="2">The sequence shown here is derived from an EMBL/GenBank/DDBJ whole genome shotgun (WGS) entry which is preliminary data.</text>
</comment>
<organism evidence="2 3">
    <name type="scientific">Budvicia aquatica</name>
    <dbReference type="NCBI Taxonomy" id="82979"/>
    <lineage>
        <taxon>Bacteria</taxon>
        <taxon>Pseudomonadati</taxon>
        <taxon>Pseudomonadota</taxon>
        <taxon>Gammaproteobacteria</taxon>
        <taxon>Enterobacterales</taxon>
        <taxon>Budviciaceae</taxon>
        <taxon>Budvicia</taxon>
    </lineage>
</organism>
<dbReference type="GO" id="GO:0006826">
    <property type="term" value="P:iron ion transport"/>
    <property type="evidence" value="ECO:0007669"/>
    <property type="project" value="InterPro"/>
</dbReference>